<reference evidence="3 4" key="1">
    <citation type="journal article" date="2014" name="Nat. Commun.">
        <title>Klebsormidium flaccidum genome reveals primary factors for plant terrestrial adaptation.</title>
        <authorList>
            <person name="Hori K."/>
            <person name="Maruyama F."/>
            <person name="Fujisawa T."/>
            <person name="Togashi T."/>
            <person name="Yamamoto N."/>
            <person name="Seo M."/>
            <person name="Sato S."/>
            <person name="Yamada T."/>
            <person name="Mori H."/>
            <person name="Tajima N."/>
            <person name="Moriyama T."/>
            <person name="Ikeuchi M."/>
            <person name="Watanabe M."/>
            <person name="Wada H."/>
            <person name="Kobayashi K."/>
            <person name="Saito M."/>
            <person name="Masuda T."/>
            <person name="Sasaki-Sekimoto Y."/>
            <person name="Mashiguchi K."/>
            <person name="Awai K."/>
            <person name="Shimojima M."/>
            <person name="Masuda S."/>
            <person name="Iwai M."/>
            <person name="Nobusawa T."/>
            <person name="Narise T."/>
            <person name="Kondo S."/>
            <person name="Saito H."/>
            <person name="Sato R."/>
            <person name="Murakawa M."/>
            <person name="Ihara Y."/>
            <person name="Oshima-Yamada Y."/>
            <person name="Ohtaka K."/>
            <person name="Satoh M."/>
            <person name="Sonobe K."/>
            <person name="Ishii M."/>
            <person name="Ohtani R."/>
            <person name="Kanamori-Sato M."/>
            <person name="Honoki R."/>
            <person name="Miyazaki D."/>
            <person name="Mochizuki H."/>
            <person name="Umetsu J."/>
            <person name="Higashi K."/>
            <person name="Shibata D."/>
            <person name="Kamiya Y."/>
            <person name="Sato N."/>
            <person name="Nakamura Y."/>
            <person name="Tabata S."/>
            <person name="Ida S."/>
            <person name="Kurokawa K."/>
            <person name="Ohta H."/>
        </authorList>
    </citation>
    <scope>NUCLEOTIDE SEQUENCE [LARGE SCALE GENOMIC DNA]</scope>
    <source>
        <strain evidence="3 4">NIES-2285</strain>
    </source>
</reference>
<evidence type="ECO:0000256" key="1">
    <source>
        <dbReference type="SAM" id="Coils"/>
    </source>
</evidence>
<dbReference type="STRING" id="105231.A0A1Y1HQE6"/>
<feature type="coiled-coil region" evidence="1">
    <location>
        <begin position="366"/>
        <end position="478"/>
    </location>
</feature>
<dbReference type="PANTHER" id="PTHR31294:SF8">
    <property type="entry name" value="KERATIN-ASSOCIATED PROTEIN 21-1-RELATED"/>
    <property type="match status" value="1"/>
</dbReference>
<evidence type="ECO:0000313" key="3">
    <source>
        <dbReference type="EMBL" id="GAQ80303.1"/>
    </source>
</evidence>
<feature type="compositionally biased region" description="Basic and acidic residues" evidence="2">
    <location>
        <begin position="64"/>
        <end position="74"/>
    </location>
</feature>
<feature type="region of interest" description="Disordered" evidence="2">
    <location>
        <begin position="728"/>
        <end position="756"/>
    </location>
</feature>
<feature type="compositionally biased region" description="Low complexity" evidence="2">
    <location>
        <begin position="158"/>
        <end position="171"/>
    </location>
</feature>
<name>A0A1Y1HQE6_KLENI</name>
<feature type="compositionally biased region" description="Basic and acidic residues" evidence="2">
    <location>
        <begin position="628"/>
        <end position="637"/>
    </location>
</feature>
<feature type="compositionally biased region" description="Gly residues" evidence="2">
    <location>
        <begin position="282"/>
        <end position="292"/>
    </location>
</feature>
<feature type="compositionally biased region" description="Basic and acidic residues" evidence="2">
    <location>
        <begin position="103"/>
        <end position="112"/>
    </location>
</feature>
<dbReference type="PANTHER" id="PTHR31294">
    <property type="match status" value="1"/>
</dbReference>
<sequence length="876" mass="93630">MSDRALRQRKAPVNYVGSPFQTPEKEREQKWPTGRHKRKLVSSDQAAGDKENNLFNDPPSVAVEEPRPEVQQDKKRGKAAKKQLADSAGAPNTADQQPQAGSQEEKGKDQKAKRGKKVANVAPLVDATPSDGAASEGHGPGENELQEQNGVTEKAVGKRGAAKGAAKNVKGTALDKKKVSQQVAAATAAVFKAQGKKASSGSTRAAKKGSSKGGRGEPAAGPDVSQGGETLAGANVSQEGVISAGAASGEVRKGATTRGALQAQKPVANSKAVAKEKKPVSGGKGEGSGGSQPGKATRESRKRKAQERAVVEIDGGDEADALPPVKKAAGPSTALVPFINASKVAAERQRQSQGKGLAVSKDAGAFLKLQEAYSKLQTKYQALKQLRLDETESLFDAQKKVVKDHSEAAKKLVSHWKEQVARIQEEEATIVETAKRARDLRQENDLLKIKFIEQEEKHLLIEARLQELQSELQDATQHALEYARPGPENRAAEIQTPAEDVGAKGAAATDVQVQAPTEPAKPDHLPVASSAATRELPRGFVEVRKEDLFPGQSAAAQSSELPALDREQLKREGFEEGLKQGLKKGLEEGQKQGFAEGLKEGLKKGLEEGQKQGFEDGVKEGVRTGLEEGLKQGDGKGFEQGLEEGQKQAMQKSFEEGWAKGMKEGLEKGLEEGLEKGLTEGLAKGPKQGLDKESENGLEDDLEVANKDLKEGEGEGFEDGFEKGLEEGLEKGLEEGLEEGLEDADPTAGLGGDPDADSAWRELLQILTGCCADECGENRIRFTHERSGLVFYLTGTPQDDDVTGDVGREVDTLSRASSFFDADAAGNVSFLYEPEEFGLLDDDVREDSELRRSKTLTMRQVPRLVHDILGQTVPLS</sequence>
<feature type="region of interest" description="Disordered" evidence="2">
    <location>
        <begin position="679"/>
        <end position="699"/>
    </location>
</feature>
<feature type="region of interest" description="Disordered" evidence="2">
    <location>
        <begin position="1"/>
        <end position="236"/>
    </location>
</feature>
<keyword evidence="4" id="KW-1185">Reference proteome</keyword>
<evidence type="ECO:0000256" key="2">
    <source>
        <dbReference type="SAM" id="MobiDB-lite"/>
    </source>
</evidence>
<dbReference type="OMA" id="ERWEATV"/>
<dbReference type="Proteomes" id="UP000054558">
    <property type="component" value="Unassembled WGS sequence"/>
</dbReference>
<feature type="compositionally biased region" description="Acidic residues" evidence="2">
    <location>
        <begin position="735"/>
        <end position="745"/>
    </location>
</feature>
<dbReference type="OrthoDB" id="5799458at2759"/>
<keyword evidence="1" id="KW-0175">Coiled coil</keyword>
<feature type="region of interest" description="Disordered" evidence="2">
    <location>
        <begin position="248"/>
        <end position="329"/>
    </location>
</feature>
<proteinExistence type="predicted"/>
<evidence type="ECO:0000313" key="4">
    <source>
        <dbReference type="Proteomes" id="UP000054558"/>
    </source>
</evidence>
<gene>
    <name evidence="3" type="ORF">KFL_000510030</name>
</gene>
<dbReference type="AlphaFoldDB" id="A0A1Y1HQE6"/>
<dbReference type="EMBL" id="DF237000">
    <property type="protein sequence ID" value="GAQ80303.1"/>
    <property type="molecule type" value="Genomic_DNA"/>
</dbReference>
<feature type="compositionally biased region" description="Low complexity" evidence="2">
    <location>
        <begin position="180"/>
        <end position="204"/>
    </location>
</feature>
<organism evidence="3 4">
    <name type="scientific">Klebsormidium nitens</name>
    <name type="common">Green alga</name>
    <name type="synonym">Ulothrix nitens</name>
    <dbReference type="NCBI Taxonomy" id="105231"/>
    <lineage>
        <taxon>Eukaryota</taxon>
        <taxon>Viridiplantae</taxon>
        <taxon>Streptophyta</taxon>
        <taxon>Klebsormidiophyceae</taxon>
        <taxon>Klebsormidiales</taxon>
        <taxon>Klebsormidiaceae</taxon>
        <taxon>Klebsormidium</taxon>
    </lineage>
</organism>
<protein>
    <submittedName>
        <fullName evidence="3">Uncharacterized protein</fullName>
    </submittedName>
</protein>
<accession>A0A1Y1HQE6</accession>
<feature type="region of interest" description="Disordered" evidence="2">
    <location>
        <begin position="628"/>
        <end position="648"/>
    </location>
</feature>
<feature type="compositionally biased region" description="Polar residues" evidence="2">
    <location>
        <begin position="93"/>
        <end position="102"/>
    </location>
</feature>